<organism evidence="4 6">
    <name type="scientific">Durusdinium trenchii</name>
    <dbReference type="NCBI Taxonomy" id="1381693"/>
    <lineage>
        <taxon>Eukaryota</taxon>
        <taxon>Sar</taxon>
        <taxon>Alveolata</taxon>
        <taxon>Dinophyceae</taxon>
        <taxon>Suessiales</taxon>
        <taxon>Symbiodiniaceae</taxon>
        <taxon>Durusdinium</taxon>
    </lineage>
</organism>
<sequence length="701" mass="76749">MAKHDKATTAQHEHDIPMPELRLGEAEVLKDEKDQAWQCKAHCLNFPKPGKGRRRAWLVPDFVGEEAEQIYAEVQCSSSSSKPGGMRTLEVMRCAEYQLASTLLKRVVESKLLPLLQHLDKGVPELVASSAFIRWASAPEEEGGSAECEADHWHYYTVLLPLYACELLLQPAPTRRSRRRQLLAKGDLFIHRFDLPTSLRDGCYLVLKFKDSMLSCLTNTAPWHTDLAKEGDADAQWALALQLQQRDASASEVLRWLRSAAEQGHADAQACLGERCEEDSLSWLHEAALQGHRRAQRALAERLHVQGNRAEAQKWLRRAAEEEDLQAAELLVVCLVREGEISEALHWCRWGAGRGSASLQHRWGLHLLAGECCTKDEAAGLAWLRRAAEQGHPEATNNLGVALAIGLGIAPDLQEAQRHWRAAARLGDSYGAANAAKDAANTAKSATVVMSEKQLAELQQLMKEVNELQEEAQGEAMKQKVAPLADLLRQLRDSAAPRAPPSHDAHDAPVPRGVTAVARASAAVGLGGGEPFILRDAMDWLSGQKVLDFMPRLMTACGRDVVAYEIQGKGMSAQSMAAPFAQYIQQLQRSDVGAAYLMSSDQLLERPELQDLLQSPEGLAVRGDMPPLPHWLTVGGAGAKTLLKRDPVVTASWTMLVLGSARWSLLPPGSSPSLAGPPDRWGDTRSEETLGCQGSDNLLDG</sequence>
<evidence type="ECO:0000313" key="5">
    <source>
        <dbReference type="EMBL" id="CAK9078564.1"/>
    </source>
</evidence>
<dbReference type="Gene3D" id="1.25.40.10">
    <property type="entry name" value="Tetratricopeptide repeat domain"/>
    <property type="match status" value="2"/>
</dbReference>
<dbReference type="SMART" id="SM00671">
    <property type="entry name" value="SEL1"/>
    <property type="match status" value="4"/>
</dbReference>
<protein>
    <submittedName>
        <fullName evidence="4">Uncharacterized protein</fullName>
    </submittedName>
</protein>
<proteinExistence type="inferred from homology"/>
<keyword evidence="2" id="KW-0175">Coiled coil</keyword>
<name>A0ABP0P2H1_9DINO</name>
<feature type="compositionally biased region" description="Low complexity" evidence="3">
    <location>
        <begin position="667"/>
        <end position="678"/>
    </location>
</feature>
<dbReference type="PANTHER" id="PTHR11102:SF160">
    <property type="entry name" value="ERAD-ASSOCIATED E3 UBIQUITIN-PROTEIN LIGASE COMPONENT HRD3"/>
    <property type="match status" value="1"/>
</dbReference>
<dbReference type="Pfam" id="PF08238">
    <property type="entry name" value="Sel1"/>
    <property type="match status" value="4"/>
</dbReference>
<feature type="region of interest" description="Disordered" evidence="3">
    <location>
        <begin position="1"/>
        <end position="21"/>
    </location>
</feature>
<dbReference type="InterPro" id="IPR050767">
    <property type="entry name" value="Sel1_AlgK"/>
</dbReference>
<evidence type="ECO:0000256" key="2">
    <source>
        <dbReference type="SAM" id="Coils"/>
    </source>
</evidence>
<dbReference type="Proteomes" id="UP001642484">
    <property type="component" value="Unassembled WGS sequence"/>
</dbReference>
<feature type="coiled-coil region" evidence="2">
    <location>
        <begin position="448"/>
        <end position="478"/>
    </location>
</feature>
<dbReference type="InterPro" id="IPR006597">
    <property type="entry name" value="Sel1-like"/>
</dbReference>
<gene>
    <name evidence="4" type="ORF">CCMP2556_LOCUS34258</name>
    <name evidence="5" type="ORF">CCMP2556_LOCUS38724</name>
</gene>
<dbReference type="EMBL" id="CAXAMN010022472">
    <property type="protein sequence ID" value="CAK9069667.1"/>
    <property type="molecule type" value="Genomic_DNA"/>
</dbReference>
<dbReference type="EMBL" id="CAXAMN010023583">
    <property type="protein sequence ID" value="CAK9078564.1"/>
    <property type="molecule type" value="Genomic_DNA"/>
</dbReference>
<reference evidence="4 6" key="1">
    <citation type="submission" date="2024-02" db="EMBL/GenBank/DDBJ databases">
        <authorList>
            <person name="Chen Y."/>
            <person name="Shah S."/>
            <person name="Dougan E. K."/>
            <person name="Thang M."/>
            <person name="Chan C."/>
        </authorList>
    </citation>
    <scope>NUCLEOTIDE SEQUENCE [LARGE SCALE GENOMIC DNA]</scope>
</reference>
<feature type="compositionally biased region" description="Polar residues" evidence="3">
    <location>
        <begin position="692"/>
        <end position="701"/>
    </location>
</feature>
<comment type="caution">
    <text evidence="4">The sequence shown here is derived from an EMBL/GenBank/DDBJ whole genome shotgun (WGS) entry which is preliminary data.</text>
</comment>
<accession>A0ABP0P2H1</accession>
<feature type="region of interest" description="Disordered" evidence="3">
    <location>
        <begin position="667"/>
        <end position="701"/>
    </location>
</feature>
<evidence type="ECO:0000313" key="6">
    <source>
        <dbReference type="Proteomes" id="UP001642484"/>
    </source>
</evidence>
<evidence type="ECO:0000256" key="3">
    <source>
        <dbReference type="SAM" id="MobiDB-lite"/>
    </source>
</evidence>
<comment type="similarity">
    <text evidence="1">Belongs to the sel-1 family.</text>
</comment>
<dbReference type="SUPFAM" id="SSF81901">
    <property type="entry name" value="HCP-like"/>
    <property type="match status" value="2"/>
</dbReference>
<evidence type="ECO:0000256" key="1">
    <source>
        <dbReference type="ARBA" id="ARBA00038101"/>
    </source>
</evidence>
<dbReference type="PANTHER" id="PTHR11102">
    <property type="entry name" value="SEL-1-LIKE PROTEIN"/>
    <property type="match status" value="1"/>
</dbReference>
<dbReference type="Gene3D" id="2.60.120.650">
    <property type="entry name" value="Cupin"/>
    <property type="match status" value="1"/>
</dbReference>
<dbReference type="InterPro" id="IPR011990">
    <property type="entry name" value="TPR-like_helical_dom_sf"/>
</dbReference>
<keyword evidence="6" id="KW-1185">Reference proteome</keyword>
<evidence type="ECO:0000313" key="4">
    <source>
        <dbReference type="EMBL" id="CAK9069667.1"/>
    </source>
</evidence>